<dbReference type="InterPro" id="IPR001160">
    <property type="entry name" value="Peptidase_M20C"/>
</dbReference>
<evidence type="ECO:0000313" key="2">
    <source>
        <dbReference type="EMBL" id="CBX72660.1"/>
    </source>
</evidence>
<keyword evidence="2" id="KW-0645">Protease</keyword>
<dbReference type="AlphaFoldDB" id="F4N3K2"/>
<dbReference type="Gene3D" id="3.40.630.10">
    <property type="entry name" value="Zn peptidases"/>
    <property type="match status" value="1"/>
</dbReference>
<dbReference type="MEROPS" id="M20.007"/>
<dbReference type="PANTHER" id="PTHR43501:SF1">
    <property type="entry name" value="CYTOSOL NON-SPECIFIC DIPEPTIDASE"/>
    <property type="match status" value="1"/>
</dbReference>
<keyword evidence="2" id="KW-0378">Hydrolase</keyword>
<gene>
    <name evidence="2" type="primary">pepD</name>
    <name evidence="2" type="ORF">YEW_AY05280</name>
</gene>
<accession>F4N3K2</accession>
<protein>
    <submittedName>
        <fullName evidence="2">Aminoacyl-histidine dipeptidase</fullName>
        <ecNumber evidence="2">3.4.13.3</ecNumber>
    </submittedName>
</protein>
<name>F4N3K2_YEREN</name>
<dbReference type="GO" id="GO:0005829">
    <property type="term" value="C:cytosol"/>
    <property type="evidence" value="ECO:0007669"/>
    <property type="project" value="TreeGrafter"/>
</dbReference>
<proteinExistence type="predicted"/>
<feature type="domain" description="Peptidase M20 dimerisation" evidence="1">
    <location>
        <begin position="2"/>
        <end position="82"/>
    </location>
</feature>
<reference evidence="2" key="1">
    <citation type="journal article" date="2011" name="BMC Genomics">
        <title>Shotgun sequencing of Yersinia enterocolitica strain W22703 (biotype 2, serotype O:9): genomic evidence for oscillation between invertebrates and mammals.</title>
        <authorList>
            <person name="Fuchs T.M."/>
            <person name="Brandt K."/>
            <person name="Starke M."/>
            <person name="Rattei T."/>
        </authorList>
    </citation>
    <scope>NUCLEOTIDE SEQUENCE</scope>
</reference>
<dbReference type="InterPro" id="IPR011650">
    <property type="entry name" value="Peptidase_M20_dimer"/>
</dbReference>
<keyword evidence="2" id="KW-0224">Dipeptidase</keyword>
<dbReference type="GO" id="GO:0070573">
    <property type="term" value="F:metallodipeptidase activity"/>
    <property type="evidence" value="ECO:0007669"/>
    <property type="project" value="TreeGrafter"/>
</dbReference>
<evidence type="ECO:0000259" key="1">
    <source>
        <dbReference type="Pfam" id="PF07687"/>
    </source>
</evidence>
<dbReference type="PRINTS" id="PR00934">
    <property type="entry name" value="XHISDIPTASE"/>
</dbReference>
<dbReference type="PANTHER" id="PTHR43501">
    <property type="entry name" value="CYTOSOL NON-SPECIFIC DIPEPTIDASE"/>
    <property type="match status" value="1"/>
</dbReference>
<dbReference type="GO" id="GO:0006508">
    <property type="term" value="P:proteolysis"/>
    <property type="evidence" value="ECO:0007669"/>
    <property type="project" value="InterPro"/>
</dbReference>
<sequence>MKGGHSGADIHLGLGNANKLLARFLFDHAKELDLRVLDLNGGTLRNAIPREGSVTLAIAADKVDQLKNLSQEYLATLQNELATVEKNLTVLLEPVATDAKALTKDTQQRLIALLNATPNGVIRMSDAVKGVVETSLNVGVVTMNENEAEIICLIRSLIDSGKDYVVGMLTAIGQLAGAKTSPKGGYPGWQPDPSSPVMALVRETYQKLFNKTPNIMVIHAGLECGLFKKPYPDMDMVSIGPTMTGPHSPDEQVHIESVGQYWQLLTALLKAIPERA</sequence>
<dbReference type="Pfam" id="PF07687">
    <property type="entry name" value="M20_dimer"/>
    <property type="match status" value="1"/>
</dbReference>
<dbReference type="FunFam" id="3.40.630.10:FF:000018">
    <property type="entry name" value="Aminoacyl-histidine dipeptidase PepD"/>
    <property type="match status" value="1"/>
</dbReference>
<dbReference type="EC" id="3.4.13.3" evidence="2"/>
<dbReference type="SUPFAM" id="SSF53187">
    <property type="entry name" value="Zn-dependent exopeptidases"/>
    <property type="match status" value="1"/>
</dbReference>
<organism evidence="2">
    <name type="scientific">Yersinia enterocolitica W22703</name>
    <dbReference type="NCBI Taxonomy" id="913028"/>
    <lineage>
        <taxon>Bacteria</taxon>
        <taxon>Pseudomonadati</taxon>
        <taxon>Pseudomonadota</taxon>
        <taxon>Gammaproteobacteria</taxon>
        <taxon>Enterobacterales</taxon>
        <taxon>Yersiniaceae</taxon>
        <taxon>Yersinia</taxon>
    </lineage>
</organism>
<dbReference type="EMBL" id="FR718694">
    <property type="protein sequence ID" value="CBX72660.1"/>
    <property type="molecule type" value="Genomic_DNA"/>
</dbReference>